<dbReference type="InterPro" id="IPR023346">
    <property type="entry name" value="Lysozyme-like_dom_sf"/>
</dbReference>
<evidence type="ECO:0000259" key="22">
    <source>
        <dbReference type="Pfam" id="PF00912"/>
    </source>
</evidence>
<dbReference type="EC" id="2.4.99.28" evidence="17"/>
<dbReference type="PANTHER" id="PTHR32282:SF33">
    <property type="entry name" value="PEPTIDOGLYCAN GLYCOSYLTRANSFERASE"/>
    <property type="match status" value="1"/>
</dbReference>
<dbReference type="Proteomes" id="UP000590740">
    <property type="component" value="Unassembled WGS sequence"/>
</dbReference>
<keyword evidence="6" id="KW-0645">Protease</keyword>
<dbReference type="InterPro" id="IPR012338">
    <property type="entry name" value="Beta-lactam/transpept-like"/>
</dbReference>
<keyword evidence="12" id="KW-0573">Peptidoglycan synthesis</keyword>
<evidence type="ECO:0000256" key="14">
    <source>
        <dbReference type="ARBA" id="ARBA00023136"/>
    </source>
</evidence>
<keyword evidence="16" id="KW-0961">Cell wall biogenesis/degradation</keyword>
<evidence type="ECO:0000256" key="19">
    <source>
        <dbReference type="ARBA" id="ARBA00060592"/>
    </source>
</evidence>
<keyword evidence="9 20" id="KW-0812">Transmembrane</keyword>
<dbReference type="RefSeq" id="WP_184338071.1">
    <property type="nucleotide sequence ID" value="NZ_JACHIG010000001.1"/>
</dbReference>
<comment type="pathway">
    <text evidence="19">Glycan biosynthesis.</text>
</comment>
<dbReference type="GO" id="GO:0008658">
    <property type="term" value="F:penicillin binding"/>
    <property type="evidence" value="ECO:0007669"/>
    <property type="project" value="InterPro"/>
</dbReference>
<dbReference type="GO" id="GO:0008360">
    <property type="term" value="P:regulation of cell shape"/>
    <property type="evidence" value="ECO:0007669"/>
    <property type="project" value="UniProtKB-KW"/>
</dbReference>
<keyword evidence="7 23" id="KW-0328">Glycosyltransferase</keyword>
<dbReference type="InterPro" id="IPR050396">
    <property type="entry name" value="Glycosyltr_51/Transpeptidase"/>
</dbReference>
<dbReference type="FunFam" id="1.10.3810.10:FF:000003">
    <property type="entry name" value="Penicillin-binding protein 1a"/>
    <property type="match status" value="1"/>
</dbReference>
<evidence type="ECO:0000256" key="15">
    <source>
        <dbReference type="ARBA" id="ARBA00023268"/>
    </source>
</evidence>
<evidence type="ECO:0000256" key="17">
    <source>
        <dbReference type="ARBA" id="ARBA00044770"/>
    </source>
</evidence>
<evidence type="ECO:0000256" key="9">
    <source>
        <dbReference type="ARBA" id="ARBA00022692"/>
    </source>
</evidence>
<dbReference type="PANTHER" id="PTHR32282">
    <property type="entry name" value="BINDING PROTEIN TRANSPEPTIDASE, PUTATIVE-RELATED"/>
    <property type="match status" value="1"/>
</dbReference>
<dbReference type="GO" id="GO:0004180">
    <property type="term" value="F:carboxypeptidase activity"/>
    <property type="evidence" value="ECO:0007669"/>
    <property type="project" value="UniProtKB-KW"/>
</dbReference>
<comment type="catalytic activity">
    <reaction evidence="18">
        <text>[GlcNAc-(1-&gt;4)-Mur2Ac(oyl-L-Ala-gamma-D-Glu-L-Lys-D-Ala-D-Ala)](n)-di-trans,octa-cis-undecaprenyl diphosphate + beta-D-GlcNAc-(1-&gt;4)-Mur2Ac(oyl-L-Ala-gamma-D-Glu-L-Lys-D-Ala-D-Ala)-di-trans,octa-cis-undecaprenyl diphosphate = [GlcNAc-(1-&gt;4)-Mur2Ac(oyl-L-Ala-gamma-D-Glu-L-Lys-D-Ala-D-Ala)](n+1)-di-trans,octa-cis-undecaprenyl diphosphate + di-trans,octa-cis-undecaprenyl diphosphate + H(+)</text>
        <dbReference type="Rhea" id="RHEA:23708"/>
        <dbReference type="Rhea" id="RHEA-COMP:9602"/>
        <dbReference type="Rhea" id="RHEA-COMP:9603"/>
        <dbReference type="ChEBI" id="CHEBI:15378"/>
        <dbReference type="ChEBI" id="CHEBI:58405"/>
        <dbReference type="ChEBI" id="CHEBI:60033"/>
        <dbReference type="ChEBI" id="CHEBI:78435"/>
        <dbReference type="EC" id="2.4.99.28"/>
    </reaction>
</comment>
<evidence type="ECO:0000256" key="20">
    <source>
        <dbReference type="SAM" id="Phobius"/>
    </source>
</evidence>
<dbReference type="GO" id="GO:0008955">
    <property type="term" value="F:peptidoglycan glycosyltransferase activity"/>
    <property type="evidence" value="ECO:0007669"/>
    <property type="project" value="UniProtKB-EC"/>
</dbReference>
<keyword evidence="10 23" id="KW-0378">Hydrolase</keyword>
<evidence type="ECO:0000256" key="18">
    <source>
        <dbReference type="ARBA" id="ARBA00049902"/>
    </source>
</evidence>
<evidence type="ECO:0000256" key="4">
    <source>
        <dbReference type="ARBA" id="ARBA00007739"/>
    </source>
</evidence>
<evidence type="ECO:0000256" key="13">
    <source>
        <dbReference type="ARBA" id="ARBA00022989"/>
    </source>
</evidence>
<organism evidence="23 24">
    <name type="scientific">Prosthecobacter vanneervenii</name>
    <dbReference type="NCBI Taxonomy" id="48466"/>
    <lineage>
        <taxon>Bacteria</taxon>
        <taxon>Pseudomonadati</taxon>
        <taxon>Verrucomicrobiota</taxon>
        <taxon>Verrucomicrobiia</taxon>
        <taxon>Verrucomicrobiales</taxon>
        <taxon>Verrucomicrobiaceae</taxon>
        <taxon>Prosthecobacter</taxon>
    </lineage>
</organism>
<evidence type="ECO:0000256" key="12">
    <source>
        <dbReference type="ARBA" id="ARBA00022984"/>
    </source>
</evidence>
<dbReference type="GO" id="GO:0009252">
    <property type="term" value="P:peptidoglycan biosynthetic process"/>
    <property type="evidence" value="ECO:0007669"/>
    <property type="project" value="UniProtKB-KW"/>
</dbReference>
<evidence type="ECO:0000256" key="3">
    <source>
        <dbReference type="ARBA" id="ARBA00007090"/>
    </source>
</evidence>
<dbReference type="SUPFAM" id="SSF56601">
    <property type="entry name" value="beta-lactamase/transpeptidase-like"/>
    <property type="match status" value="1"/>
</dbReference>
<evidence type="ECO:0000256" key="8">
    <source>
        <dbReference type="ARBA" id="ARBA00022679"/>
    </source>
</evidence>
<name>A0A7W8DIM6_9BACT</name>
<keyword evidence="13 20" id="KW-1133">Transmembrane helix</keyword>
<dbReference type="InterPro" id="IPR001264">
    <property type="entry name" value="Glyco_trans_51"/>
</dbReference>
<keyword evidence="8 23" id="KW-0808">Transferase</keyword>
<evidence type="ECO:0000256" key="1">
    <source>
        <dbReference type="ARBA" id="ARBA00004370"/>
    </source>
</evidence>
<dbReference type="SUPFAM" id="SSF53955">
    <property type="entry name" value="Lysozyme-like"/>
    <property type="match status" value="1"/>
</dbReference>
<dbReference type="GO" id="GO:0006508">
    <property type="term" value="P:proteolysis"/>
    <property type="evidence" value="ECO:0007669"/>
    <property type="project" value="UniProtKB-KW"/>
</dbReference>
<feature type="domain" description="Penicillin-binding protein transpeptidase" evidence="21">
    <location>
        <begin position="334"/>
        <end position="537"/>
    </location>
</feature>
<evidence type="ECO:0000256" key="7">
    <source>
        <dbReference type="ARBA" id="ARBA00022676"/>
    </source>
</evidence>
<evidence type="ECO:0000313" key="23">
    <source>
        <dbReference type="EMBL" id="MBB5031130.1"/>
    </source>
</evidence>
<dbReference type="AlphaFoldDB" id="A0A7W8DIM6"/>
<dbReference type="Pfam" id="PF00905">
    <property type="entry name" value="Transpeptidase"/>
    <property type="match status" value="1"/>
</dbReference>
<dbReference type="Gene3D" id="3.40.710.10">
    <property type="entry name" value="DD-peptidase/beta-lactamase superfamily"/>
    <property type="match status" value="1"/>
</dbReference>
<sequence length="683" mass="73399">MSLLSGLRSRWLRVPRWLRILGGVAAVPVGLGALALAAVWWHYSAVAAGYDMAALTRGQNETLIVDARGEPVGSASEIERELVDLKELPTSLVEAVLATEDARFFSHPGFDVIGLTRAALKNFNAKGIRQGGSTITQQLARNAFGLQGRSYERKITEIFLAMRIEHEYSKEQILSHYLNRIYLGTGCSGVGAAARCYFGKDVRELTLPESATLAGIIKAPVAYSPITQPALARQKRDLSLQRMVDTGRLGKEEAAAAKAQPLVVRHDKTRVRTGYMLAAARSEFQRLGMKPGTPPEMRMTLRLDWQRRLDALMRQHLESVEGKDKDKGAATLQGAVIVLDNRSGAILAMQGGRDFTTSPFNRALEGTRPPGTGFLPLVYAAALTALPEATDTPLIDGPLDNRQAMIGGLAGTLGEWGADGEPVAYTGGTITPMQALLEGRTAATVRLCYQVGLDAVRSELGRCSFTTPLRTEAAFTLGQSPVRLIELARAFTAVANDGRLCTAPHVLLAPTVRSAEIFAPSAMAHIRETLIAGMTRPEYRAPLVQHGLADKSIAGYGGITYDRTDAWFAGMDRSMTCLVWVGHDKDAPINPKATAAQVALPLWAAVFAMVTEGKPHGWDVKPGLTQLLVTAPRAIPVGRTRGPSQPEPLPVHPVSGAVIGNDPYQSVGAVPRAVPVPRAANEE</sequence>
<dbReference type="GO" id="GO:0071555">
    <property type="term" value="P:cell wall organization"/>
    <property type="evidence" value="ECO:0007669"/>
    <property type="project" value="UniProtKB-KW"/>
</dbReference>
<keyword evidence="24" id="KW-1185">Reference proteome</keyword>
<dbReference type="Pfam" id="PF00912">
    <property type="entry name" value="Transgly"/>
    <property type="match status" value="1"/>
</dbReference>
<evidence type="ECO:0000256" key="16">
    <source>
        <dbReference type="ARBA" id="ARBA00023316"/>
    </source>
</evidence>
<evidence type="ECO:0000256" key="5">
    <source>
        <dbReference type="ARBA" id="ARBA00022645"/>
    </source>
</evidence>
<keyword evidence="5" id="KW-0121">Carboxypeptidase</keyword>
<evidence type="ECO:0000256" key="2">
    <source>
        <dbReference type="ARBA" id="ARBA00004752"/>
    </source>
</evidence>
<comment type="similarity">
    <text evidence="4">In the N-terminal section; belongs to the glycosyltransferase 51 family.</text>
</comment>
<evidence type="ECO:0000259" key="21">
    <source>
        <dbReference type="Pfam" id="PF00905"/>
    </source>
</evidence>
<gene>
    <name evidence="23" type="ORF">HNQ65_000684</name>
</gene>
<evidence type="ECO:0000313" key="24">
    <source>
        <dbReference type="Proteomes" id="UP000590740"/>
    </source>
</evidence>
<evidence type="ECO:0000256" key="11">
    <source>
        <dbReference type="ARBA" id="ARBA00022960"/>
    </source>
</evidence>
<keyword evidence="15" id="KW-0511">Multifunctional enzyme</keyword>
<dbReference type="Gene3D" id="1.10.3810.10">
    <property type="entry name" value="Biosynthetic peptidoglycan transglycosylase-like"/>
    <property type="match status" value="1"/>
</dbReference>
<evidence type="ECO:0000256" key="10">
    <source>
        <dbReference type="ARBA" id="ARBA00022801"/>
    </source>
</evidence>
<feature type="domain" description="Glycosyl transferase family 51" evidence="22">
    <location>
        <begin position="70"/>
        <end position="243"/>
    </location>
</feature>
<reference evidence="23 24" key="1">
    <citation type="submission" date="2020-08" db="EMBL/GenBank/DDBJ databases">
        <title>Genomic Encyclopedia of Type Strains, Phase IV (KMG-IV): sequencing the most valuable type-strain genomes for metagenomic binning, comparative biology and taxonomic classification.</title>
        <authorList>
            <person name="Goeker M."/>
        </authorList>
    </citation>
    <scope>NUCLEOTIDE SEQUENCE [LARGE SCALE GENOMIC DNA]</scope>
    <source>
        <strain evidence="23 24">DSM 12252</strain>
    </source>
</reference>
<dbReference type="InterPro" id="IPR001460">
    <property type="entry name" value="PCN-bd_Tpept"/>
</dbReference>
<accession>A0A7W8DIM6</accession>
<dbReference type="GO" id="GO:0016020">
    <property type="term" value="C:membrane"/>
    <property type="evidence" value="ECO:0007669"/>
    <property type="project" value="UniProtKB-SubCell"/>
</dbReference>
<proteinExistence type="inferred from homology"/>
<evidence type="ECO:0000256" key="6">
    <source>
        <dbReference type="ARBA" id="ARBA00022670"/>
    </source>
</evidence>
<keyword evidence="14 20" id="KW-0472">Membrane</keyword>
<comment type="subcellular location">
    <subcellularLocation>
        <location evidence="1">Membrane</location>
    </subcellularLocation>
</comment>
<comment type="similarity">
    <text evidence="3">In the C-terminal section; belongs to the transpeptidase family.</text>
</comment>
<dbReference type="EMBL" id="JACHIG010000001">
    <property type="protein sequence ID" value="MBB5031130.1"/>
    <property type="molecule type" value="Genomic_DNA"/>
</dbReference>
<dbReference type="InterPro" id="IPR036950">
    <property type="entry name" value="PBP_transglycosylase"/>
</dbReference>
<keyword evidence="11" id="KW-0133">Cell shape</keyword>
<protein>
    <recommendedName>
        <fullName evidence="17">peptidoglycan glycosyltransferase</fullName>
        <ecNumber evidence="17">2.4.99.28</ecNumber>
    </recommendedName>
</protein>
<comment type="caution">
    <text evidence="23">The sequence shown here is derived from an EMBL/GenBank/DDBJ whole genome shotgun (WGS) entry which is preliminary data.</text>
</comment>
<comment type="pathway">
    <text evidence="2">Cell wall biogenesis; peptidoglycan biosynthesis.</text>
</comment>
<feature type="transmembrane region" description="Helical" evidence="20">
    <location>
        <begin position="20"/>
        <end position="43"/>
    </location>
</feature>